<evidence type="ECO:0000256" key="10">
    <source>
        <dbReference type="ARBA" id="ARBA00022853"/>
    </source>
</evidence>
<dbReference type="InterPro" id="IPR001841">
    <property type="entry name" value="Znf_RING"/>
</dbReference>
<dbReference type="PANTHER" id="PTHR23163">
    <property type="entry name" value="RING FINGER PROTEIN-RELATED"/>
    <property type="match status" value="1"/>
</dbReference>
<dbReference type="InterPro" id="IPR013083">
    <property type="entry name" value="Znf_RING/FYVE/PHD"/>
</dbReference>
<gene>
    <name evidence="19" type="primary">BRE1</name>
    <name evidence="19" type="ORF">MCUN1_003358</name>
</gene>
<dbReference type="AlphaFoldDB" id="A0AAF0J868"/>
<evidence type="ECO:0000256" key="4">
    <source>
        <dbReference type="ARBA" id="ARBA00005555"/>
    </source>
</evidence>
<evidence type="ECO:0000256" key="6">
    <source>
        <dbReference type="ARBA" id="ARBA00022723"/>
    </source>
</evidence>
<dbReference type="Proteomes" id="UP001219933">
    <property type="component" value="Chromosome 5"/>
</dbReference>
<comment type="similarity">
    <text evidence="4 15">Belongs to the BRE1 family.</text>
</comment>
<feature type="coiled-coil region" evidence="16">
    <location>
        <begin position="562"/>
        <end position="659"/>
    </location>
</feature>
<dbReference type="GO" id="GO:0008270">
    <property type="term" value="F:zinc ion binding"/>
    <property type="evidence" value="ECO:0007669"/>
    <property type="project" value="UniProtKB-KW"/>
</dbReference>
<dbReference type="GO" id="GO:0006325">
    <property type="term" value="P:chromatin organization"/>
    <property type="evidence" value="ECO:0007669"/>
    <property type="project" value="UniProtKB-KW"/>
</dbReference>
<keyword evidence="11 15" id="KW-0175">Coiled coil</keyword>
<dbReference type="GO" id="GO:0033503">
    <property type="term" value="C:HULC complex"/>
    <property type="evidence" value="ECO:0007669"/>
    <property type="project" value="TreeGrafter"/>
</dbReference>
<dbReference type="SMART" id="SM00184">
    <property type="entry name" value="RING"/>
    <property type="match status" value="1"/>
</dbReference>
<dbReference type="PROSITE" id="PS00518">
    <property type="entry name" value="ZF_RING_1"/>
    <property type="match status" value="1"/>
</dbReference>
<evidence type="ECO:0000256" key="15">
    <source>
        <dbReference type="RuleBase" id="RU365038"/>
    </source>
</evidence>
<dbReference type="InterPro" id="IPR018957">
    <property type="entry name" value="Znf_C3HC4_RING-type"/>
</dbReference>
<dbReference type="Gene3D" id="3.30.40.10">
    <property type="entry name" value="Zinc/RING finger domain, C3HC4 (zinc finger)"/>
    <property type="match status" value="1"/>
</dbReference>
<protein>
    <recommendedName>
        <fullName evidence="15">E3 ubiquitin protein ligase</fullName>
        <ecNumber evidence="15">2.3.2.27</ecNumber>
    </recommendedName>
</protein>
<reference evidence="19" key="1">
    <citation type="submission" date="2023-03" db="EMBL/GenBank/DDBJ databases">
        <title>Mating type loci evolution in Malassezia.</title>
        <authorList>
            <person name="Coelho M.A."/>
        </authorList>
    </citation>
    <scope>NUCLEOTIDE SEQUENCE</scope>
    <source>
        <strain evidence="19">CBS 11721</strain>
    </source>
</reference>
<dbReference type="PANTHER" id="PTHR23163:SF0">
    <property type="entry name" value="E3 UBIQUITIN-PROTEIN LIGASE BRE1"/>
    <property type="match status" value="1"/>
</dbReference>
<comment type="function">
    <text evidence="13">E3 ubiquitin-protein ligase that mediates monoubiquitination of histone H2B to form H2BK123ub1. H2BK123ub1 gives a specific tag for epigenetic transcriptional activation and is also a prerequisite for H3K4me and H3K79me formation.</text>
</comment>
<dbReference type="InterPro" id="IPR017907">
    <property type="entry name" value="Znf_RING_CS"/>
</dbReference>
<evidence type="ECO:0000256" key="12">
    <source>
        <dbReference type="ARBA" id="ARBA00023242"/>
    </source>
</evidence>
<evidence type="ECO:0000313" key="20">
    <source>
        <dbReference type="Proteomes" id="UP001219933"/>
    </source>
</evidence>
<feature type="region of interest" description="Disordered" evidence="17">
    <location>
        <begin position="163"/>
        <end position="226"/>
    </location>
</feature>
<dbReference type="Gene3D" id="1.10.287.1490">
    <property type="match status" value="1"/>
</dbReference>
<dbReference type="InterPro" id="IPR013956">
    <property type="entry name" value="E3_ubiquit_lig_Bre1"/>
</dbReference>
<keyword evidence="20" id="KW-1185">Reference proteome</keyword>
<feature type="compositionally biased region" description="Low complexity" evidence="17">
    <location>
        <begin position="190"/>
        <end position="205"/>
    </location>
</feature>
<accession>A0AAF0J868</accession>
<dbReference type="PROSITE" id="PS50089">
    <property type="entry name" value="ZF_RING_2"/>
    <property type="match status" value="1"/>
</dbReference>
<comment type="pathway">
    <text evidence="3 15">Protein modification; protein ubiquitination.</text>
</comment>
<evidence type="ECO:0000256" key="16">
    <source>
        <dbReference type="SAM" id="Coils"/>
    </source>
</evidence>
<evidence type="ECO:0000256" key="13">
    <source>
        <dbReference type="ARBA" id="ARBA00059679"/>
    </source>
</evidence>
<keyword evidence="8 15" id="KW-0833">Ubl conjugation pathway</keyword>
<feature type="coiled-coil region" evidence="16">
    <location>
        <begin position="375"/>
        <end position="402"/>
    </location>
</feature>
<keyword evidence="10 15" id="KW-0156">Chromatin regulator</keyword>
<keyword evidence="5 15" id="KW-0808">Transferase</keyword>
<evidence type="ECO:0000256" key="8">
    <source>
        <dbReference type="ARBA" id="ARBA00022786"/>
    </source>
</evidence>
<keyword evidence="12 15" id="KW-0539">Nucleus</keyword>
<evidence type="ECO:0000256" key="7">
    <source>
        <dbReference type="ARBA" id="ARBA00022771"/>
    </source>
</evidence>
<evidence type="ECO:0000256" key="1">
    <source>
        <dbReference type="ARBA" id="ARBA00000900"/>
    </source>
</evidence>
<feature type="region of interest" description="Disordered" evidence="17">
    <location>
        <begin position="1"/>
        <end position="24"/>
    </location>
</feature>
<dbReference type="Pfam" id="PF08647">
    <property type="entry name" value="BRE1"/>
    <property type="match status" value="1"/>
</dbReference>
<feature type="domain" description="RING-type" evidence="18">
    <location>
        <begin position="687"/>
        <end position="725"/>
    </location>
</feature>
<keyword evidence="19" id="KW-0012">Acyltransferase</keyword>
<organism evidence="19 20">
    <name type="scientific">Malassezia cuniculi</name>
    <dbReference type="NCBI Taxonomy" id="948313"/>
    <lineage>
        <taxon>Eukaryota</taxon>
        <taxon>Fungi</taxon>
        <taxon>Dikarya</taxon>
        <taxon>Basidiomycota</taxon>
        <taxon>Ustilaginomycotina</taxon>
        <taxon>Malasseziomycetes</taxon>
        <taxon>Malasseziales</taxon>
        <taxon>Malasseziaceae</taxon>
        <taxon>Malassezia</taxon>
    </lineage>
</organism>
<evidence type="ECO:0000256" key="3">
    <source>
        <dbReference type="ARBA" id="ARBA00004906"/>
    </source>
</evidence>
<keyword evidence="7 14" id="KW-0863">Zinc-finger</keyword>
<dbReference type="EMBL" id="CP119881">
    <property type="protein sequence ID" value="WFD36479.1"/>
    <property type="molecule type" value="Genomic_DNA"/>
</dbReference>
<comment type="catalytic activity">
    <reaction evidence="1 15">
        <text>S-ubiquitinyl-[E2 ubiquitin-conjugating enzyme]-L-cysteine + [acceptor protein]-L-lysine = [E2 ubiquitin-conjugating enzyme]-L-cysteine + N(6)-ubiquitinyl-[acceptor protein]-L-lysine.</text>
        <dbReference type="EC" id="2.3.2.27"/>
    </reaction>
</comment>
<evidence type="ECO:0000256" key="11">
    <source>
        <dbReference type="ARBA" id="ARBA00023054"/>
    </source>
</evidence>
<feature type="compositionally biased region" description="Low complexity" evidence="17">
    <location>
        <begin position="215"/>
        <end position="226"/>
    </location>
</feature>
<dbReference type="EC" id="2.3.2.27" evidence="15"/>
<dbReference type="SUPFAM" id="SSF57850">
    <property type="entry name" value="RING/U-box"/>
    <property type="match status" value="1"/>
</dbReference>
<evidence type="ECO:0000259" key="18">
    <source>
        <dbReference type="PROSITE" id="PS50089"/>
    </source>
</evidence>
<evidence type="ECO:0000256" key="5">
    <source>
        <dbReference type="ARBA" id="ARBA00022679"/>
    </source>
</evidence>
<proteinExistence type="inferred from homology"/>
<keyword evidence="6 15" id="KW-0479">Metal-binding</keyword>
<evidence type="ECO:0000256" key="9">
    <source>
        <dbReference type="ARBA" id="ARBA00022833"/>
    </source>
</evidence>
<dbReference type="Pfam" id="PF00097">
    <property type="entry name" value="zf-C3HC4"/>
    <property type="match status" value="1"/>
</dbReference>
<keyword evidence="9 15" id="KW-0862">Zinc</keyword>
<dbReference type="GO" id="GO:0016567">
    <property type="term" value="P:protein ubiquitination"/>
    <property type="evidence" value="ECO:0007669"/>
    <property type="project" value="UniProtKB-UniRule"/>
</dbReference>
<dbReference type="GO" id="GO:0061630">
    <property type="term" value="F:ubiquitin protein ligase activity"/>
    <property type="evidence" value="ECO:0007669"/>
    <property type="project" value="UniProtKB-EC"/>
</dbReference>
<dbReference type="CDD" id="cd16499">
    <property type="entry name" value="RING-HC_Bre1-like"/>
    <property type="match status" value="1"/>
</dbReference>
<comment type="subcellular location">
    <subcellularLocation>
        <location evidence="2 15">Nucleus</location>
    </subcellularLocation>
</comment>
<dbReference type="GO" id="GO:0005634">
    <property type="term" value="C:nucleus"/>
    <property type="evidence" value="ECO:0007669"/>
    <property type="project" value="UniProtKB-SubCell"/>
</dbReference>
<evidence type="ECO:0000256" key="17">
    <source>
        <dbReference type="SAM" id="MobiDB-lite"/>
    </source>
</evidence>
<dbReference type="InterPro" id="IPR058643">
    <property type="entry name" value="BRE1-like_CC"/>
</dbReference>
<evidence type="ECO:0000256" key="14">
    <source>
        <dbReference type="PROSITE-ProRule" id="PRU00175"/>
    </source>
</evidence>
<sequence length="740" mass="81295">MFAGAKRVPETEAGSAAKRAHVDEAPPYDQLEAREARMRGSILAVNRFWDVMLEDLRVLHVDERLLADPRHRALSAAVQLVPDSDDLVAGLEERAQAAKSIFAALAAHGGAQAPPEAAAAAEARCHALAAEASTLRQAVSATNAALSEARERVEALTNELRAAERRADRATSGAVKAVENPGLANEPVEATRAPASTPAPAQTDAQMPDQPAPGADAEALAAATAEAHEASALASARLKEAEDLRSQLAESQIALDELRRQLHVVPDERVASHPLYHELNIQAMHIQQELERLRGECEALQAENDALREFRTEFQRQTATQANTHAEELQKQLRQRDADVVRLRGQRDELNAELLERRSRENVRFDQVDELKGLVSTKDERVETLRSQVKRLRLELAAVRGEADVAAELAAEKEVDAALESALATLRAENEQLRQGISPTKEALEALAAGPGGTASPEQVRARWEALQKEVETLKLQLRTSTSSTAALADEVDRLSAAYDALDKQFNTRVVNVARLEDKILRLTTEKSKADNKYFAAMRAKDALDAEKRAFARSTKRHNKVLERYAEVEKALGQQAAAAEQEVSTLRRALQTHAAALAEAERDRAGLRKRNAEMHKAKTAAEAAAAAQVKRAAEVDSALSRTEERAATLEREVGRLRRRLAESSAGTPGKKRDEDTPLDYLNSLLRCSACKERYRERVITRCMHTFCEPCVRARIETRQRKCPHCGIAFAVSDVQTLFLQ</sequence>
<evidence type="ECO:0000256" key="2">
    <source>
        <dbReference type="ARBA" id="ARBA00004123"/>
    </source>
</evidence>
<feature type="coiled-coil region" evidence="16">
    <location>
        <begin position="241"/>
        <end position="346"/>
    </location>
</feature>
<name>A0AAF0J868_9BASI</name>
<evidence type="ECO:0000313" key="19">
    <source>
        <dbReference type="EMBL" id="WFD36479.1"/>
    </source>
</evidence>
<dbReference type="Pfam" id="PF26095">
    <property type="entry name" value="CC_Bre1"/>
    <property type="match status" value="1"/>
</dbReference>